<dbReference type="OrthoDB" id="6145874at2759"/>
<sequence length="479" mass="56025">MCKIKINATVFLIILQIFLVAAADFEETCEFDQRMEEQCLNQTYKVVKPLLNYLEQVKNELKESEIEEKKFKELNVKIHEKSMREAALLDEYKNKVMKGEIDLQSCQIKVDKLESEINSLQNIIVKLKGELADKSTNLENCELQFKNLNSTIIENIQNNTEYQKTLELNLEESKTKLIKQNKDIQICQSEIDTLHRTSENIREQQKKIELQFNDGQTKLIEKMKENQLCQSKIDTLHRTSENIREEQKKIELQFKDSQTKLLDKVKENQQCRAEVDTLNKSLPNTIIPSSCSPFGDYPGVHEIRVSGVGFFDVLCDSQLAGPGWIVIQQRVGGKENFNRDWATYRKGFGSYNSDFFLGLDKMHRITSLQRSELYIHLVAVNGTVYFARYDDFKISNEDNGYKLSLGKFKGNVNDAMRYVDNMKFSTFDRDNDNYKNNCAEYYKSGWWYNACFYCNLNKEYLIHQTIDLKEIKMLVRPKQ</sequence>
<gene>
    <name evidence="5" type="primary">LOC117571144</name>
</gene>
<dbReference type="SMART" id="SM00186">
    <property type="entry name" value="FBG"/>
    <property type="match status" value="1"/>
</dbReference>
<keyword evidence="1" id="KW-0175">Coiled coil</keyword>
<feature type="chain" id="PRO_5039088417" evidence="2">
    <location>
        <begin position="24"/>
        <end position="479"/>
    </location>
</feature>
<organism evidence="4 5">
    <name type="scientific">Drosophila albomicans</name>
    <name type="common">Fruit fly</name>
    <dbReference type="NCBI Taxonomy" id="7291"/>
    <lineage>
        <taxon>Eukaryota</taxon>
        <taxon>Metazoa</taxon>
        <taxon>Ecdysozoa</taxon>
        <taxon>Arthropoda</taxon>
        <taxon>Hexapoda</taxon>
        <taxon>Insecta</taxon>
        <taxon>Pterygota</taxon>
        <taxon>Neoptera</taxon>
        <taxon>Endopterygota</taxon>
        <taxon>Diptera</taxon>
        <taxon>Brachycera</taxon>
        <taxon>Muscomorpha</taxon>
        <taxon>Ephydroidea</taxon>
        <taxon>Drosophilidae</taxon>
        <taxon>Drosophila</taxon>
    </lineage>
</organism>
<dbReference type="AlphaFoldDB" id="A0A9C6T2X3"/>
<evidence type="ECO:0000313" key="4">
    <source>
        <dbReference type="Proteomes" id="UP000515160"/>
    </source>
</evidence>
<dbReference type="PROSITE" id="PS51406">
    <property type="entry name" value="FIBRINOGEN_C_2"/>
    <property type="match status" value="1"/>
</dbReference>
<evidence type="ECO:0000313" key="5">
    <source>
        <dbReference type="RefSeq" id="XP_051860481.1"/>
    </source>
</evidence>
<name>A0A9C6T2X3_DROAB</name>
<dbReference type="RefSeq" id="XP_051860481.1">
    <property type="nucleotide sequence ID" value="XM_052004521.1"/>
</dbReference>
<feature type="signal peptide" evidence="2">
    <location>
        <begin position="1"/>
        <end position="23"/>
    </location>
</feature>
<evidence type="ECO:0000259" key="3">
    <source>
        <dbReference type="PROSITE" id="PS51406"/>
    </source>
</evidence>
<keyword evidence="2" id="KW-0732">Signal</keyword>
<dbReference type="Proteomes" id="UP000515160">
    <property type="component" value="Chromosome 3"/>
</dbReference>
<accession>A0A9C6T2X3</accession>
<dbReference type="Pfam" id="PF00147">
    <property type="entry name" value="Fibrinogen_C"/>
    <property type="match status" value="1"/>
</dbReference>
<protein>
    <submittedName>
        <fullName evidence="5">Fibroleukin-like isoform X1</fullName>
    </submittedName>
</protein>
<evidence type="ECO:0000256" key="1">
    <source>
        <dbReference type="SAM" id="Coils"/>
    </source>
</evidence>
<reference evidence="5" key="1">
    <citation type="submission" date="2025-08" db="UniProtKB">
        <authorList>
            <consortium name="RefSeq"/>
        </authorList>
    </citation>
    <scope>IDENTIFICATION</scope>
    <source>
        <strain evidence="5">15112-1751.03</strain>
        <tissue evidence="5">Whole Adult</tissue>
    </source>
</reference>
<feature type="domain" description="Fibrinogen C-terminal" evidence="3">
    <location>
        <begin position="282"/>
        <end position="461"/>
    </location>
</feature>
<evidence type="ECO:0000256" key="2">
    <source>
        <dbReference type="SAM" id="SignalP"/>
    </source>
</evidence>
<proteinExistence type="predicted"/>
<keyword evidence="4" id="KW-1185">Reference proteome</keyword>
<feature type="coiled-coil region" evidence="1">
    <location>
        <begin position="103"/>
        <end position="144"/>
    </location>
</feature>
<dbReference type="InterPro" id="IPR014716">
    <property type="entry name" value="Fibrinogen_a/b/g_C_1"/>
</dbReference>
<dbReference type="InterPro" id="IPR036056">
    <property type="entry name" value="Fibrinogen-like_C"/>
</dbReference>
<dbReference type="InterPro" id="IPR002181">
    <property type="entry name" value="Fibrinogen_a/b/g_C_dom"/>
</dbReference>
<dbReference type="GeneID" id="117571144"/>
<dbReference type="InterPro" id="IPR050373">
    <property type="entry name" value="Fibrinogen_C-term_domain"/>
</dbReference>
<dbReference type="Gene3D" id="3.90.215.10">
    <property type="entry name" value="Gamma Fibrinogen, chain A, domain 1"/>
    <property type="match status" value="1"/>
</dbReference>
<dbReference type="SUPFAM" id="SSF56496">
    <property type="entry name" value="Fibrinogen C-terminal domain-like"/>
    <property type="match status" value="1"/>
</dbReference>
<dbReference type="CDD" id="cd00087">
    <property type="entry name" value="FReD"/>
    <property type="match status" value="1"/>
</dbReference>
<dbReference type="GO" id="GO:0005615">
    <property type="term" value="C:extracellular space"/>
    <property type="evidence" value="ECO:0007669"/>
    <property type="project" value="TreeGrafter"/>
</dbReference>
<dbReference type="PANTHER" id="PTHR19143">
    <property type="entry name" value="FIBRINOGEN/TENASCIN/ANGIOPOEITIN"/>
    <property type="match status" value="1"/>
</dbReference>